<protein>
    <submittedName>
        <fullName evidence="1">Uncharacterized protein</fullName>
    </submittedName>
</protein>
<sequence length="46" mass="5267">MKRDKMAGTKAEVKVKWTVLFRAKGVGKKQRLKRFEAGESFVKAKV</sequence>
<feature type="non-terminal residue" evidence="1">
    <location>
        <position position="46"/>
    </location>
</feature>
<evidence type="ECO:0000313" key="1">
    <source>
        <dbReference type="EMBL" id="GAF98445.1"/>
    </source>
</evidence>
<organism evidence="1">
    <name type="scientific">marine sediment metagenome</name>
    <dbReference type="NCBI Taxonomy" id="412755"/>
    <lineage>
        <taxon>unclassified sequences</taxon>
        <taxon>metagenomes</taxon>
        <taxon>ecological metagenomes</taxon>
    </lineage>
</organism>
<name>X0VD26_9ZZZZ</name>
<proteinExistence type="predicted"/>
<reference evidence="1" key="1">
    <citation type="journal article" date="2014" name="Front. Microbiol.">
        <title>High frequency of phylogenetically diverse reductive dehalogenase-homologous genes in deep subseafloor sedimentary metagenomes.</title>
        <authorList>
            <person name="Kawai M."/>
            <person name="Futagami T."/>
            <person name="Toyoda A."/>
            <person name="Takaki Y."/>
            <person name="Nishi S."/>
            <person name="Hori S."/>
            <person name="Arai W."/>
            <person name="Tsubouchi T."/>
            <person name="Morono Y."/>
            <person name="Uchiyama I."/>
            <person name="Ito T."/>
            <person name="Fujiyama A."/>
            <person name="Inagaki F."/>
            <person name="Takami H."/>
        </authorList>
    </citation>
    <scope>NUCLEOTIDE SEQUENCE</scope>
    <source>
        <strain evidence="1">Expedition CK06-06</strain>
    </source>
</reference>
<accession>X0VD26</accession>
<dbReference type="AlphaFoldDB" id="X0VD26"/>
<gene>
    <name evidence="1" type="ORF">S01H1_21924</name>
</gene>
<comment type="caution">
    <text evidence="1">The sequence shown here is derived from an EMBL/GenBank/DDBJ whole genome shotgun (WGS) entry which is preliminary data.</text>
</comment>
<dbReference type="EMBL" id="BARS01012259">
    <property type="protein sequence ID" value="GAF98445.1"/>
    <property type="molecule type" value="Genomic_DNA"/>
</dbReference>